<name>A0A4R6INP7_9SPHI</name>
<keyword evidence="2 7" id="KW-0813">Transport</keyword>
<dbReference type="InterPro" id="IPR036942">
    <property type="entry name" value="Beta-barrel_TonB_sf"/>
</dbReference>
<evidence type="ECO:0000313" key="9">
    <source>
        <dbReference type="EMBL" id="TDO23741.1"/>
    </source>
</evidence>
<reference evidence="9 10" key="1">
    <citation type="submission" date="2019-03" db="EMBL/GenBank/DDBJ databases">
        <title>Genomic Encyclopedia of Archaeal and Bacterial Type Strains, Phase II (KMG-II): from individual species to whole genera.</title>
        <authorList>
            <person name="Goeker M."/>
        </authorList>
    </citation>
    <scope>NUCLEOTIDE SEQUENCE [LARGE SCALE GENOMIC DNA]</scope>
    <source>
        <strain evidence="9 10">DSM 19034</strain>
    </source>
</reference>
<dbReference type="SUPFAM" id="SSF49464">
    <property type="entry name" value="Carboxypeptidase regulatory domain-like"/>
    <property type="match status" value="1"/>
</dbReference>
<dbReference type="OrthoDB" id="9768177at2"/>
<dbReference type="NCBIfam" id="TIGR04057">
    <property type="entry name" value="SusC_RagA_signa"/>
    <property type="match status" value="1"/>
</dbReference>
<evidence type="ECO:0000256" key="5">
    <source>
        <dbReference type="ARBA" id="ARBA00023136"/>
    </source>
</evidence>
<dbReference type="Gene3D" id="2.40.170.20">
    <property type="entry name" value="TonB-dependent receptor, beta-barrel domain"/>
    <property type="match status" value="1"/>
</dbReference>
<dbReference type="Gene3D" id="2.170.130.10">
    <property type="entry name" value="TonB-dependent receptor, plug domain"/>
    <property type="match status" value="1"/>
</dbReference>
<protein>
    <submittedName>
        <fullName evidence="9">TonB-linked SusC/RagA family outer membrane protein</fullName>
    </submittedName>
</protein>
<keyword evidence="5 7" id="KW-0472">Membrane</keyword>
<evidence type="ECO:0000256" key="1">
    <source>
        <dbReference type="ARBA" id="ARBA00004571"/>
    </source>
</evidence>
<accession>A0A4R6INP7</accession>
<dbReference type="Pfam" id="PF13715">
    <property type="entry name" value="CarbopepD_reg_2"/>
    <property type="match status" value="1"/>
</dbReference>
<evidence type="ECO:0000256" key="7">
    <source>
        <dbReference type="PROSITE-ProRule" id="PRU01360"/>
    </source>
</evidence>
<dbReference type="PROSITE" id="PS52016">
    <property type="entry name" value="TONB_DEPENDENT_REC_3"/>
    <property type="match status" value="1"/>
</dbReference>
<feature type="domain" description="TonB-dependent receptor plug" evidence="8">
    <location>
        <begin position="115"/>
        <end position="222"/>
    </location>
</feature>
<keyword evidence="3 7" id="KW-1134">Transmembrane beta strand</keyword>
<evidence type="ECO:0000256" key="2">
    <source>
        <dbReference type="ARBA" id="ARBA00022448"/>
    </source>
</evidence>
<evidence type="ECO:0000256" key="6">
    <source>
        <dbReference type="ARBA" id="ARBA00023237"/>
    </source>
</evidence>
<dbReference type="EMBL" id="SNWM01000001">
    <property type="protein sequence ID" value="TDO23741.1"/>
    <property type="molecule type" value="Genomic_DNA"/>
</dbReference>
<dbReference type="Gene3D" id="2.60.40.1120">
    <property type="entry name" value="Carboxypeptidase-like, regulatory domain"/>
    <property type="match status" value="1"/>
</dbReference>
<keyword evidence="6 7" id="KW-0998">Cell outer membrane</keyword>
<gene>
    <name evidence="9" type="ORF">CLV32_0026</name>
</gene>
<evidence type="ECO:0000256" key="3">
    <source>
        <dbReference type="ARBA" id="ARBA00022452"/>
    </source>
</evidence>
<dbReference type="InterPro" id="IPR023996">
    <property type="entry name" value="TonB-dep_OMP_SusC/RagA"/>
</dbReference>
<evidence type="ECO:0000313" key="10">
    <source>
        <dbReference type="Proteomes" id="UP000295499"/>
    </source>
</evidence>
<dbReference type="InterPro" id="IPR008969">
    <property type="entry name" value="CarboxyPept-like_regulatory"/>
</dbReference>
<evidence type="ECO:0000259" key="8">
    <source>
        <dbReference type="Pfam" id="PF07715"/>
    </source>
</evidence>
<dbReference type="Pfam" id="PF07715">
    <property type="entry name" value="Plug"/>
    <property type="match status" value="1"/>
</dbReference>
<evidence type="ECO:0000256" key="4">
    <source>
        <dbReference type="ARBA" id="ARBA00022692"/>
    </source>
</evidence>
<comment type="subcellular location">
    <subcellularLocation>
        <location evidence="1 7">Cell outer membrane</location>
        <topology evidence="1 7">Multi-pass membrane protein</topology>
    </subcellularLocation>
</comment>
<keyword evidence="10" id="KW-1185">Reference proteome</keyword>
<dbReference type="NCBIfam" id="TIGR04056">
    <property type="entry name" value="OMP_RagA_SusC"/>
    <property type="match status" value="1"/>
</dbReference>
<dbReference type="InterPro" id="IPR012910">
    <property type="entry name" value="Plug_dom"/>
</dbReference>
<organism evidence="9 10">
    <name type="scientific">Pedobacter duraquae</name>
    <dbReference type="NCBI Taxonomy" id="425511"/>
    <lineage>
        <taxon>Bacteria</taxon>
        <taxon>Pseudomonadati</taxon>
        <taxon>Bacteroidota</taxon>
        <taxon>Sphingobacteriia</taxon>
        <taxon>Sphingobacteriales</taxon>
        <taxon>Sphingobacteriaceae</taxon>
        <taxon>Pedobacter</taxon>
    </lineage>
</organism>
<keyword evidence="4 7" id="KW-0812">Transmembrane</keyword>
<comment type="similarity">
    <text evidence="7">Belongs to the TonB-dependent receptor family.</text>
</comment>
<dbReference type="InterPro" id="IPR023997">
    <property type="entry name" value="TonB-dep_OMP_SusC/RagA_CS"/>
</dbReference>
<dbReference type="Proteomes" id="UP000295499">
    <property type="component" value="Unassembled WGS sequence"/>
</dbReference>
<dbReference type="InterPro" id="IPR039426">
    <property type="entry name" value="TonB-dep_rcpt-like"/>
</dbReference>
<proteinExistence type="inferred from homology"/>
<dbReference type="AlphaFoldDB" id="A0A4R6INP7"/>
<comment type="caution">
    <text evidence="9">The sequence shown here is derived from an EMBL/GenBank/DDBJ whole genome shotgun (WGS) entry which is preliminary data.</text>
</comment>
<sequence length="1066" mass="118173">MRKLIFFIVLLISQSAYSQYIIKGKVLSAKTNQPIPGANLIVKEGSMTMQSGSSGEFALNLPIGKYTLTVKHIGYTEKVISFSAPYNGELVILLPEGINELNEVNIRTGYQEIPKDRATGAFTVVDNKTLNEQSGTNILARLDGVTSGLAFDTKAGTAQRKLNFNVRVLSSINGPMDPLIVLDNFPYDGNIENINPNDVESVTILKDAAAASIWGARAGNGVVVITTKKGRLNQKMSIEGGSTLIISDKPDYFKLPEISSQDYIDVEQLLFSKGLYNSTITNQPYAALTPAVEVFLARRNRTITPSDSARRIDALKRIDTRQDYADYFLKRPIVQQYFLNIAGGTEKTAYTFSGAYDKSQNETGDPQNKLNLRVGNTYKLSNNLTLDFGLYYTYRKSSLGATPLNSIKVNSRKVPYLDLVDENGKGLPVAIAYNQRYTATAGSGKLMNWDYIPFEDNQYINYNATTNDLISNFAALYRVTDWLSINATYQYEKQELSTENLRGVDSYSARNMINSFTQINPSTGLVTYIVPKGGILNGSSDDLVSNKIRGQLNINKRWRKGQLSGIIGAEINAADINTSQETKYGYQENPISFSVVDLVNSYPSFITGGNQKIEGGLPIGHRANRYVSTYTNFAYTYDGKYTLSASARRDASNVFGLKTNDKWNPLWSAGASWKVSEEKFYQQGWLPSLTFRVSYGYQGNVDLSKTGLTILQYGTNRESGFQSASVGQLGNPELRWEKTGQLNFGLDFSSAGNRLSGSIDYYRKHGTDLYGPVAYDYTAWGLNNTITRNVADMIGDGIDVNLQTRNFTGVLAWTSRLLFNYNSSKVSKYFQPVEYNGALVSDGKSLTPAVGYPLYAIASYRWAGLDNAGNPQGFLNGVKSINYAAIMQDGATKGLNSESIIYHGRSLPNITGSLINDFEAFGFRLSFNIAYKFGYYFRRPSLSYNQLFSVGVGHSEFAERWQSPGDELHTDVPSLVYPANVNRDTFYARSEATIEKGDHIRLKYINLSHNFSNKVLKVIGFKDVKLFGNVNNLGILWRANKKGLDPDYAGILSPLKTYTAGLSARL</sequence>
<dbReference type="SUPFAM" id="SSF56935">
    <property type="entry name" value="Porins"/>
    <property type="match status" value="1"/>
</dbReference>
<dbReference type="GO" id="GO:0009279">
    <property type="term" value="C:cell outer membrane"/>
    <property type="evidence" value="ECO:0007669"/>
    <property type="project" value="UniProtKB-SubCell"/>
</dbReference>
<dbReference type="RefSeq" id="WP_133551295.1">
    <property type="nucleotide sequence ID" value="NZ_SNWM01000001.1"/>
</dbReference>
<dbReference type="InterPro" id="IPR037066">
    <property type="entry name" value="Plug_dom_sf"/>
</dbReference>